<organism evidence="8 9">
    <name type="scientific">Elasticomyces elasticus</name>
    <dbReference type="NCBI Taxonomy" id="574655"/>
    <lineage>
        <taxon>Eukaryota</taxon>
        <taxon>Fungi</taxon>
        <taxon>Dikarya</taxon>
        <taxon>Ascomycota</taxon>
        <taxon>Pezizomycotina</taxon>
        <taxon>Dothideomycetes</taxon>
        <taxon>Dothideomycetidae</taxon>
        <taxon>Mycosphaerellales</taxon>
        <taxon>Teratosphaeriaceae</taxon>
        <taxon>Elasticomyces</taxon>
    </lineage>
</organism>
<dbReference type="PROSITE" id="PS51981">
    <property type="entry name" value="ZF_RZ"/>
    <property type="match status" value="1"/>
</dbReference>
<dbReference type="InterPro" id="IPR031248">
    <property type="entry name" value="RNF213"/>
</dbReference>
<dbReference type="GO" id="GO:0016887">
    <property type="term" value="F:ATP hydrolysis activity"/>
    <property type="evidence" value="ECO:0007669"/>
    <property type="project" value="InterPro"/>
</dbReference>
<comment type="subcellular location">
    <subcellularLocation>
        <location evidence="1">Cytoplasm</location>
    </subcellularLocation>
</comment>
<evidence type="ECO:0000256" key="1">
    <source>
        <dbReference type="ARBA" id="ARBA00004496"/>
    </source>
</evidence>
<keyword evidence="4" id="KW-0863">Zinc-finger</keyword>
<dbReference type="GO" id="GO:0004842">
    <property type="term" value="F:ubiquitin-protein transferase activity"/>
    <property type="evidence" value="ECO:0007669"/>
    <property type="project" value="InterPro"/>
</dbReference>
<evidence type="ECO:0000313" key="8">
    <source>
        <dbReference type="EMBL" id="KAK5703834.1"/>
    </source>
</evidence>
<comment type="caution">
    <text evidence="8">The sequence shown here is derived from an EMBL/GenBank/DDBJ whole genome shotgun (WGS) entry which is preliminary data.</text>
</comment>
<keyword evidence="2" id="KW-0963">Cytoplasm</keyword>
<reference evidence="8" key="1">
    <citation type="submission" date="2023-08" db="EMBL/GenBank/DDBJ databases">
        <title>Black Yeasts Isolated from many extreme environments.</title>
        <authorList>
            <person name="Coleine C."/>
            <person name="Stajich J.E."/>
            <person name="Selbmann L."/>
        </authorList>
    </citation>
    <scope>NUCLEOTIDE SEQUENCE</scope>
    <source>
        <strain evidence="8">CCFEE 5810</strain>
    </source>
</reference>
<dbReference type="EMBL" id="JAVRQU010000004">
    <property type="protein sequence ID" value="KAK5703834.1"/>
    <property type="molecule type" value="Genomic_DNA"/>
</dbReference>
<evidence type="ECO:0000313" key="9">
    <source>
        <dbReference type="Proteomes" id="UP001310594"/>
    </source>
</evidence>
<keyword evidence="5" id="KW-0862">Zinc</keyword>
<evidence type="ECO:0000259" key="7">
    <source>
        <dbReference type="PROSITE" id="PS51981"/>
    </source>
</evidence>
<evidence type="ECO:0000256" key="4">
    <source>
        <dbReference type="ARBA" id="ARBA00022771"/>
    </source>
</evidence>
<protein>
    <recommendedName>
        <fullName evidence="7">RZ-type domain-containing protein</fullName>
    </recommendedName>
</protein>
<dbReference type="Pfam" id="PF20173">
    <property type="entry name" value="ZnF_RZ-type"/>
    <property type="match status" value="1"/>
</dbReference>
<evidence type="ECO:0000256" key="3">
    <source>
        <dbReference type="ARBA" id="ARBA00022723"/>
    </source>
</evidence>
<accession>A0AAN7WFF1</accession>
<sequence length="436" mass="48472">MIEFKEYAQINLEETPVVALSCGHFFTTENLDGLIGLNDVYEIDPNGKIIGLGDNSSEVSLAIPKCPQCQRPVQQFTTHRYNRLINRAVIGEISKRFIVTGQTALQEIERRLIEIDTALQGSRQDVVRENPASALVGTRQRGTEGGVTQKLGTRYMPALRLRSDIGKLQGRTAKHQQPAHKLHNATMDALQCNGGLESACEGLKLEHVPTISERDDRIAFRTNMMQVRTDGMILEDKLRLIPVVKDKYGDSASSLALFERSPAQAFFHSCGKLIADCKEKALTRIAVELSLLYAQLVRAVDTAGLRERDDCEMATMERENARNLLEEATILCEHGFRDAETLLQAVNQSLKLLQKEWYEEVTNQELDAIKKAMVSGSKGIATHSGHWYNCANGHPFAIGECGMPMELARCPECGAKIGGHHHQAVQGVTRAERMEH</sequence>
<dbReference type="GO" id="GO:0002376">
    <property type="term" value="P:immune system process"/>
    <property type="evidence" value="ECO:0007669"/>
    <property type="project" value="UniProtKB-KW"/>
</dbReference>
<dbReference type="Proteomes" id="UP001310594">
    <property type="component" value="Unassembled WGS sequence"/>
</dbReference>
<evidence type="ECO:0000256" key="6">
    <source>
        <dbReference type="ARBA" id="ARBA00022859"/>
    </source>
</evidence>
<gene>
    <name evidence="8" type="ORF">LTR97_002847</name>
</gene>
<keyword evidence="6" id="KW-0391">Immunity</keyword>
<dbReference type="GO" id="GO:0008270">
    <property type="term" value="F:zinc ion binding"/>
    <property type="evidence" value="ECO:0007669"/>
    <property type="project" value="UniProtKB-KW"/>
</dbReference>
<evidence type="ECO:0000256" key="2">
    <source>
        <dbReference type="ARBA" id="ARBA00022490"/>
    </source>
</evidence>
<name>A0AAN7WFF1_9PEZI</name>
<dbReference type="InterPro" id="IPR046439">
    <property type="entry name" value="ZF_RZ_dom"/>
</dbReference>
<keyword evidence="3" id="KW-0479">Metal-binding</keyword>
<feature type="domain" description="RZ-type" evidence="7">
    <location>
        <begin position="361"/>
        <end position="436"/>
    </location>
</feature>
<dbReference type="AlphaFoldDB" id="A0AAN7WFF1"/>
<dbReference type="PANTHER" id="PTHR22605:SF16">
    <property type="entry name" value="E3 UBIQUITIN-PROTEIN LIGASE RNF213"/>
    <property type="match status" value="1"/>
</dbReference>
<proteinExistence type="predicted"/>
<evidence type="ECO:0000256" key="5">
    <source>
        <dbReference type="ARBA" id="ARBA00022833"/>
    </source>
</evidence>
<dbReference type="PANTHER" id="PTHR22605">
    <property type="entry name" value="RZ-TYPE DOMAIN-CONTAINING PROTEIN"/>
    <property type="match status" value="1"/>
</dbReference>
<dbReference type="GO" id="GO:0005737">
    <property type="term" value="C:cytoplasm"/>
    <property type="evidence" value="ECO:0007669"/>
    <property type="project" value="UniProtKB-SubCell"/>
</dbReference>